<dbReference type="PIRSF" id="PIRSF000709">
    <property type="entry name" value="6PFK_2-Ptase"/>
    <property type="match status" value="1"/>
</dbReference>
<keyword evidence="4" id="KW-1185">Reference proteome</keyword>
<protein>
    <submittedName>
        <fullName evidence="3">Broad-specificity phosphatase PhoE</fullName>
    </submittedName>
</protein>
<proteinExistence type="predicted"/>
<dbReference type="EMBL" id="OBQF01000001">
    <property type="protein sequence ID" value="SOC39251.1"/>
    <property type="molecule type" value="Genomic_DNA"/>
</dbReference>
<evidence type="ECO:0000313" key="3">
    <source>
        <dbReference type="EMBL" id="SOC39251.1"/>
    </source>
</evidence>
<dbReference type="GO" id="GO:0005737">
    <property type="term" value="C:cytoplasm"/>
    <property type="evidence" value="ECO:0007669"/>
    <property type="project" value="TreeGrafter"/>
</dbReference>
<gene>
    <name evidence="3" type="ORF">SAMN05878391_0792</name>
</gene>
<feature type="binding site" evidence="2">
    <location>
        <begin position="8"/>
        <end position="15"/>
    </location>
    <ligand>
        <name>substrate</name>
    </ligand>
</feature>
<evidence type="ECO:0000256" key="1">
    <source>
        <dbReference type="PIRSR" id="PIRSR613078-1"/>
    </source>
</evidence>
<dbReference type="OrthoDB" id="9782128at2"/>
<dbReference type="PANTHER" id="PTHR48100">
    <property type="entry name" value="BROAD-SPECIFICITY PHOSPHATASE YOR283W-RELATED"/>
    <property type="match status" value="1"/>
</dbReference>
<dbReference type="InterPro" id="IPR029033">
    <property type="entry name" value="His_PPase_superfam"/>
</dbReference>
<dbReference type="Gene3D" id="3.40.50.1240">
    <property type="entry name" value="Phosphoglycerate mutase-like"/>
    <property type="match status" value="1"/>
</dbReference>
<dbReference type="AlphaFoldDB" id="A0A285UG52"/>
<dbReference type="CDD" id="cd07067">
    <property type="entry name" value="HP_PGM_like"/>
    <property type="match status" value="1"/>
</dbReference>
<dbReference type="SUPFAM" id="SSF53254">
    <property type="entry name" value="Phosphoglycerate mutase-like"/>
    <property type="match status" value="1"/>
</dbReference>
<dbReference type="InterPro" id="IPR013078">
    <property type="entry name" value="His_Pase_superF_clade-1"/>
</dbReference>
<dbReference type="InterPro" id="IPR050275">
    <property type="entry name" value="PGM_Phosphatase"/>
</dbReference>
<name>A0A285UG52_9STAP</name>
<evidence type="ECO:0000313" key="4">
    <source>
        <dbReference type="Proteomes" id="UP000219412"/>
    </source>
</evidence>
<feature type="active site" description="Proton donor/acceptor" evidence="1">
    <location>
        <position position="82"/>
    </location>
</feature>
<feature type="active site" description="Tele-phosphohistidine intermediate" evidence="1">
    <location>
        <position position="9"/>
    </location>
</feature>
<dbReference type="Pfam" id="PF00300">
    <property type="entry name" value="His_Phos_1"/>
    <property type="match status" value="1"/>
</dbReference>
<dbReference type="SMART" id="SM00855">
    <property type="entry name" value="PGAM"/>
    <property type="match status" value="1"/>
</dbReference>
<sequence>MAKIFLVRHGLTEYNQSLRLQGSSDIPLNEAGIRQAEKAREFFKEEKVDVLLSSPLSRAYKTAEIINEHHNLEIKVFDELEEQSFGPLEGEHIEHIRLKYPQGDLPGVESFESLAVRTSKMMDYIEENHMGKNVMISAHSRTIKSFLSHYTEEIHMVLTKLHNCSLSLIEHRDGGWTVTDYNIDTQA</sequence>
<dbReference type="PANTHER" id="PTHR48100:SF1">
    <property type="entry name" value="HISTIDINE PHOSPHATASE FAMILY PROTEIN-RELATED"/>
    <property type="match status" value="1"/>
</dbReference>
<evidence type="ECO:0000256" key="2">
    <source>
        <dbReference type="PIRSR" id="PIRSR613078-2"/>
    </source>
</evidence>
<feature type="binding site" evidence="2">
    <location>
        <position position="58"/>
    </location>
    <ligand>
        <name>substrate</name>
    </ligand>
</feature>
<reference evidence="4" key="1">
    <citation type="submission" date="2017-08" db="EMBL/GenBank/DDBJ databases">
        <authorList>
            <person name="Varghese N."/>
            <person name="Submissions S."/>
        </authorList>
    </citation>
    <scope>NUCLEOTIDE SEQUENCE [LARGE SCALE GENOMIC DNA]</scope>
    <source>
        <strain evidence="4">DSM 23173</strain>
    </source>
</reference>
<dbReference type="GO" id="GO:0016791">
    <property type="term" value="F:phosphatase activity"/>
    <property type="evidence" value="ECO:0007669"/>
    <property type="project" value="TreeGrafter"/>
</dbReference>
<organism evidence="3 4">
    <name type="scientific">Salinicoccus kekensis</name>
    <dbReference type="NCBI Taxonomy" id="714307"/>
    <lineage>
        <taxon>Bacteria</taxon>
        <taxon>Bacillati</taxon>
        <taxon>Bacillota</taxon>
        <taxon>Bacilli</taxon>
        <taxon>Bacillales</taxon>
        <taxon>Staphylococcaceae</taxon>
        <taxon>Salinicoccus</taxon>
    </lineage>
</organism>
<accession>A0A285UG52</accession>
<dbReference type="Proteomes" id="UP000219412">
    <property type="component" value="Unassembled WGS sequence"/>
</dbReference>
<dbReference type="RefSeq" id="WP_097039340.1">
    <property type="nucleotide sequence ID" value="NZ_OBQF01000001.1"/>
</dbReference>